<evidence type="ECO:0000259" key="3">
    <source>
        <dbReference type="Pfam" id="PF00294"/>
    </source>
</evidence>
<dbReference type="SUPFAM" id="SSF53613">
    <property type="entry name" value="Ribokinase-like"/>
    <property type="match status" value="1"/>
</dbReference>
<comment type="caution">
    <text evidence="4">The sequence shown here is derived from an EMBL/GenBank/DDBJ whole genome shotgun (WGS) entry which is preliminary data.</text>
</comment>
<dbReference type="EMBL" id="PEZX01000023">
    <property type="protein sequence ID" value="PIS07008.1"/>
    <property type="molecule type" value="Genomic_DNA"/>
</dbReference>
<dbReference type="AlphaFoldDB" id="A0A2M6R8T4"/>
<keyword evidence="2" id="KW-0418">Kinase</keyword>
<evidence type="ECO:0000313" key="5">
    <source>
        <dbReference type="Proteomes" id="UP000231162"/>
    </source>
</evidence>
<dbReference type="Pfam" id="PF00294">
    <property type="entry name" value="PfkB"/>
    <property type="match status" value="1"/>
</dbReference>
<dbReference type="PANTHER" id="PTHR10584">
    <property type="entry name" value="SUGAR KINASE"/>
    <property type="match status" value="1"/>
</dbReference>
<dbReference type="InterPro" id="IPR029056">
    <property type="entry name" value="Ribokinase-like"/>
</dbReference>
<reference evidence="5" key="1">
    <citation type="submission" date="2017-09" db="EMBL/GenBank/DDBJ databases">
        <title>Depth-based differentiation of microbial function through sediment-hosted aquifers and enrichment of novel symbionts in the deep terrestrial subsurface.</title>
        <authorList>
            <person name="Probst A.J."/>
            <person name="Ladd B."/>
            <person name="Jarett J.K."/>
            <person name="Geller-Mcgrath D.E."/>
            <person name="Sieber C.M.K."/>
            <person name="Emerson J.B."/>
            <person name="Anantharaman K."/>
            <person name="Thomas B.C."/>
            <person name="Malmstrom R."/>
            <person name="Stieglmeier M."/>
            <person name="Klingl A."/>
            <person name="Woyke T."/>
            <person name="Ryan C.M."/>
            <person name="Banfield J.F."/>
        </authorList>
    </citation>
    <scope>NUCLEOTIDE SEQUENCE [LARGE SCALE GENOMIC DNA]</scope>
</reference>
<evidence type="ECO:0000256" key="1">
    <source>
        <dbReference type="ARBA" id="ARBA00022679"/>
    </source>
</evidence>
<dbReference type="PRINTS" id="PR00990">
    <property type="entry name" value="RIBOKINASE"/>
</dbReference>
<accession>A0A2M6R8T4</accession>
<dbReference type="Gene3D" id="3.40.1190.20">
    <property type="match status" value="1"/>
</dbReference>
<name>A0A2M6R8T4_9BACT</name>
<evidence type="ECO:0000313" key="4">
    <source>
        <dbReference type="EMBL" id="PIS07008.1"/>
    </source>
</evidence>
<sequence>MDYNLFVIGDTTLDTFLRLDTKEASVVKEDGRQVLELRFADKIPVAEFHETIGGNSANAAVTGARMGLTTAIWTIMGADQVGERAKRSFEKEGVITDYFFTDEKIHSKVSTIINYGGERTIFIYGDHISYMLPQLGPAKWAYVSSMGEVTGDVYDDIAEWVAMHNVKLAYQPGTFQLRMGAEKTKKLLSVTEVILMNKEEATEYVESRKSDIRGQSSEIGIKSLLEGLLELGPKIAVITDGSNGAYVSDGKTIWSQGIDESVPVIEKTGAGDAYSSALVIALQKGHDIPTAMRWGAENSGSVIQKIGPQAGILTLDEMEKSVRVENASLRVTKNTV</sequence>
<dbReference type="InterPro" id="IPR011611">
    <property type="entry name" value="PfkB_dom"/>
</dbReference>
<evidence type="ECO:0000256" key="2">
    <source>
        <dbReference type="ARBA" id="ARBA00022777"/>
    </source>
</evidence>
<organism evidence="4 5">
    <name type="scientific">Candidatus Berkelbacteria bacterium CG10_big_fil_rev_8_21_14_0_10_43_14</name>
    <dbReference type="NCBI Taxonomy" id="1974515"/>
    <lineage>
        <taxon>Bacteria</taxon>
        <taxon>Candidatus Berkelbacteria</taxon>
    </lineage>
</organism>
<dbReference type="PANTHER" id="PTHR10584:SF166">
    <property type="entry name" value="RIBOKINASE"/>
    <property type="match status" value="1"/>
</dbReference>
<dbReference type="InterPro" id="IPR002139">
    <property type="entry name" value="Ribo/fructo_kinase"/>
</dbReference>
<gene>
    <name evidence="4" type="ORF">COT79_01610</name>
</gene>
<keyword evidence="1" id="KW-0808">Transferase</keyword>
<dbReference type="Proteomes" id="UP000231162">
    <property type="component" value="Unassembled WGS sequence"/>
</dbReference>
<protein>
    <recommendedName>
        <fullName evidence="3">Carbohydrate kinase PfkB domain-containing protein</fullName>
    </recommendedName>
</protein>
<dbReference type="GO" id="GO:0006796">
    <property type="term" value="P:phosphate-containing compound metabolic process"/>
    <property type="evidence" value="ECO:0007669"/>
    <property type="project" value="UniProtKB-ARBA"/>
</dbReference>
<dbReference type="GO" id="GO:0016301">
    <property type="term" value="F:kinase activity"/>
    <property type="evidence" value="ECO:0007669"/>
    <property type="project" value="UniProtKB-KW"/>
</dbReference>
<feature type="domain" description="Carbohydrate kinase PfkB" evidence="3">
    <location>
        <begin position="39"/>
        <end position="312"/>
    </location>
</feature>
<proteinExistence type="predicted"/>